<name>A0ABR0GGS4_9PEZI</name>
<feature type="region of interest" description="Disordered" evidence="1">
    <location>
        <begin position="340"/>
        <end position="374"/>
    </location>
</feature>
<dbReference type="PANTHER" id="PTHR36424:SF1">
    <property type="entry name" value="LOW AFFINITY K(+) TRANSPORTER 1-RELATED"/>
    <property type="match status" value="1"/>
</dbReference>
<keyword evidence="2" id="KW-1133">Transmembrane helix</keyword>
<feature type="compositionally biased region" description="Polar residues" evidence="1">
    <location>
        <begin position="818"/>
        <end position="827"/>
    </location>
</feature>
<comment type="caution">
    <text evidence="3">The sequence shown here is derived from an EMBL/GenBank/DDBJ whole genome shotgun (WGS) entry which is preliminary data.</text>
</comment>
<feature type="transmembrane region" description="Helical" evidence="2">
    <location>
        <begin position="36"/>
        <end position="62"/>
    </location>
</feature>
<proteinExistence type="predicted"/>
<feature type="transmembrane region" description="Helical" evidence="2">
    <location>
        <begin position="222"/>
        <end position="255"/>
    </location>
</feature>
<feature type="region of interest" description="Disordered" evidence="1">
    <location>
        <begin position="291"/>
        <end position="313"/>
    </location>
</feature>
<keyword evidence="4" id="KW-1185">Reference proteome</keyword>
<dbReference type="EMBL" id="JAFFHA010000006">
    <property type="protein sequence ID" value="KAK4654889.1"/>
    <property type="molecule type" value="Genomic_DNA"/>
</dbReference>
<dbReference type="InterPro" id="IPR031606">
    <property type="entry name" value="Kch1/2"/>
</dbReference>
<gene>
    <name evidence="3" type="primary">KCH1</name>
    <name evidence="3" type="ORF">QC762_406580</name>
</gene>
<evidence type="ECO:0000256" key="2">
    <source>
        <dbReference type="SAM" id="Phobius"/>
    </source>
</evidence>
<dbReference type="PANTHER" id="PTHR36424">
    <property type="entry name" value="PHEROMONE-REGULATED MEMBRANE PROTEIN 6"/>
    <property type="match status" value="1"/>
</dbReference>
<feature type="compositionally biased region" description="Polar residues" evidence="1">
    <location>
        <begin position="721"/>
        <end position="731"/>
    </location>
</feature>
<feature type="compositionally biased region" description="Polar residues" evidence="1">
    <location>
        <begin position="416"/>
        <end position="439"/>
    </location>
</feature>
<feature type="compositionally biased region" description="Polar residues" evidence="1">
    <location>
        <begin position="881"/>
        <end position="906"/>
    </location>
</feature>
<feature type="compositionally biased region" description="Polar residues" evidence="1">
    <location>
        <begin position="346"/>
        <end position="358"/>
    </location>
</feature>
<feature type="region of interest" description="Disordered" evidence="1">
    <location>
        <begin position="389"/>
        <end position="852"/>
    </location>
</feature>
<keyword evidence="2" id="KW-0472">Membrane</keyword>
<feature type="transmembrane region" description="Helical" evidence="2">
    <location>
        <begin position="82"/>
        <end position="100"/>
    </location>
</feature>
<dbReference type="Proteomes" id="UP001323405">
    <property type="component" value="Unassembled WGS sequence"/>
</dbReference>
<feature type="compositionally biased region" description="Polar residues" evidence="1">
    <location>
        <begin position="658"/>
        <end position="681"/>
    </location>
</feature>
<keyword evidence="2" id="KW-0812">Transmembrane</keyword>
<feature type="compositionally biased region" description="Polar residues" evidence="1">
    <location>
        <begin position="787"/>
        <end position="811"/>
    </location>
</feature>
<feature type="compositionally biased region" description="Polar residues" evidence="1">
    <location>
        <begin position="744"/>
        <end position="758"/>
    </location>
</feature>
<feature type="compositionally biased region" description="Basic and acidic residues" evidence="1">
    <location>
        <begin position="909"/>
        <end position="918"/>
    </location>
</feature>
<evidence type="ECO:0000256" key="1">
    <source>
        <dbReference type="SAM" id="MobiDB-lite"/>
    </source>
</evidence>
<feature type="compositionally biased region" description="Polar residues" evidence="1">
    <location>
        <begin position="765"/>
        <end position="779"/>
    </location>
</feature>
<organism evidence="3 4">
    <name type="scientific">Podospora pseudocomata</name>
    <dbReference type="NCBI Taxonomy" id="2093779"/>
    <lineage>
        <taxon>Eukaryota</taxon>
        <taxon>Fungi</taxon>
        <taxon>Dikarya</taxon>
        <taxon>Ascomycota</taxon>
        <taxon>Pezizomycotina</taxon>
        <taxon>Sordariomycetes</taxon>
        <taxon>Sordariomycetidae</taxon>
        <taxon>Sordariales</taxon>
        <taxon>Podosporaceae</taxon>
        <taxon>Podospora</taxon>
    </lineage>
</organism>
<feature type="compositionally biased region" description="Basic and acidic residues" evidence="1">
    <location>
        <begin position="291"/>
        <end position="306"/>
    </location>
</feature>
<dbReference type="RefSeq" id="XP_062743864.1">
    <property type="nucleotide sequence ID" value="XM_062890109.1"/>
</dbReference>
<dbReference type="GeneID" id="87910016"/>
<evidence type="ECO:0000313" key="4">
    <source>
        <dbReference type="Proteomes" id="UP001323405"/>
    </source>
</evidence>
<sequence>MGFLSHKRRDVVIQPTEKWDFISLNDFKSTSCWTPFAYGILIASMFLSLSVYAVDGFTAYQLIAFDRWSSQIEPAQFIPFQVTKWVFAGCIILSVANLCYEHLRANRIMRRGSVAECFLDHIAQRMECLRPTSGWRRFLVFAELTKSKKGVDYVALFTFFSFQSWIRVLLCSGPRQVLNALTLYSIFRAKLNIKGDNFDASLADFIDKIQALATEDTRQSVILCGMIFTVVVWIFSFLSLVISGVLFVLFLWSYIPREDGGLTGFCERKVNKRLKQIVSVKINKAMEEDERQRKKAELRAAKKNGENRPVTMKPSLPVFADDNLAEMPSLKRAETFMSISEKTDRSNTPGSFEMNTLGQKRPVPSRSGTTATSVSKYSARASLLGGAAAMGVSRSDSPGPAMPAGFPPPPRTATAQSNRSYASSQQLNRMPSNGSNLNAGYTAGQAMYSQDAMPSMPPPVRPPMNEMSNYRGPGPNQQQNRWPGPNQGRPGYDDYSKGRASPAPSTMSYRNGPTSPPRMGPGGYPMRSATGPMPPRGQQPPFPPQRNMTAPIQPFHQRADSNGSGVSMGMGGPPRQPYHHQSASNSSLRNMTMPGAYQPQEIDEYRQPPLPNLAGFGGPLQPQQNEDYRQPTLPNIEAPQQDNDYRQPTLPNLDGVAPNSSQSHDEYQYTSRSLTGSNKTPASYPAEDDAMKYEDPSNPGRSDSPGPFQALPAEGSGYLDRSNTGRSNSPGPFQAQPMGGSGQLDRSNTGTSNNSFQAYQPRATDGSNENPSRSATMWSDSPGPFPEQSTSQSQSMDQPATVSHAITTEWTSPVPIQPSATGQSSYVSRLDPGPSSGYVSRLEPDRSPSPELDIFAAPARANTVSGAFSLDDYDYDRGPQRANTTVGNMSGSSSRDLAPHNNNNGWSDDLERGNQSRY</sequence>
<evidence type="ECO:0000313" key="3">
    <source>
        <dbReference type="EMBL" id="KAK4654889.1"/>
    </source>
</evidence>
<feature type="region of interest" description="Disordered" evidence="1">
    <location>
        <begin position="865"/>
        <end position="918"/>
    </location>
</feature>
<feature type="compositionally biased region" description="Pro residues" evidence="1">
    <location>
        <begin position="532"/>
        <end position="544"/>
    </location>
</feature>
<feature type="compositionally biased region" description="Polar residues" evidence="1">
    <location>
        <begin position="503"/>
        <end position="513"/>
    </location>
</feature>
<protein>
    <submittedName>
        <fullName evidence="3">Potassium transporter</fullName>
    </submittedName>
</protein>
<feature type="compositionally biased region" description="Polar residues" evidence="1">
    <location>
        <begin position="579"/>
        <end position="590"/>
    </location>
</feature>
<reference evidence="3 4" key="1">
    <citation type="journal article" date="2023" name="bioRxiv">
        <title>High-quality genome assemblies of four members of thePodospora anserinaspecies complex.</title>
        <authorList>
            <person name="Ament-Velasquez S.L."/>
            <person name="Vogan A.A."/>
            <person name="Wallerman O."/>
            <person name="Hartmann F."/>
            <person name="Gautier V."/>
            <person name="Silar P."/>
            <person name="Giraud T."/>
            <person name="Johannesson H."/>
        </authorList>
    </citation>
    <scope>NUCLEOTIDE SEQUENCE [LARGE SCALE GENOMIC DNA]</scope>
    <source>
        <strain evidence="3 4">CBS 415.72m</strain>
    </source>
</reference>
<dbReference type="Pfam" id="PF16944">
    <property type="entry name" value="KCH"/>
    <property type="match status" value="1"/>
</dbReference>
<accession>A0ABR0GGS4</accession>